<protein>
    <submittedName>
        <fullName evidence="2">Uncharacterized protein</fullName>
    </submittedName>
</protein>
<gene>
    <name evidence="2" type="ORF">TeGR_g5415</name>
</gene>
<organism evidence="2 3">
    <name type="scientific">Tetraparma gracilis</name>
    <dbReference type="NCBI Taxonomy" id="2962635"/>
    <lineage>
        <taxon>Eukaryota</taxon>
        <taxon>Sar</taxon>
        <taxon>Stramenopiles</taxon>
        <taxon>Ochrophyta</taxon>
        <taxon>Bolidophyceae</taxon>
        <taxon>Parmales</taxon>
        <taxon>Triparmaceae</taxon>
        <taxon>Tetraparma</taxon>
    </lineage>
</organism>
<evidence type="ECO:0000313" key="2">
    <source>
        <dbReference type="EMBL" id="GMI26976.1"/>
    </source>
</evidence>
<evidence type="ECO:0000256" key="1">
    <source>
        <dbReference type="SAM" id="MobiDB-lite"/>
    </source>
</evidence>
<name>A0ABQ6MJC7_9STRA</name>
<feature type="region of interest" description="Disordered" evidence="1">
    <location>
        <begin position="1"/>
        <end position="42"/>
    </location>
</feature>
<feature type="non-terminal residue" evidence="2">
    <location>
        <position position="96"/>
    </location>
</feature>
<keyword evidence="3" id="KW-1185">Reference proteome</keyword>
<reference evidence="2 3" key="1">
    <citation type="journal article" date="2023" name="Commun. Biol.">
        <title>Genome analysis of Parmales, the sister group of diatoms, reveals the evolutionary specialization of diatoms from phago-mixotrophs to photoautotrophs.</title>
        <authorList>
            <person name="Ban H."/>
            <person name="Sato S."/>
            <person name="Yoshikawa S."/>
            <person name="Yamada K."/>
            <person name="Nakamura Y."/>
            <person name="Ichinomiya M."/>
            <person name="Sato N."/>
            <person name="Blanc-Mathieu R."/>
            <person name="Endo H."/>
            <person name="Kuwata A."/>
            <person name="Ogata H."/>
        </authorList>
    </citation>
    <scope>NUCLEOTIDE SEQUENCE [LARGE SCALE GENOMIC DNA]</scope>
</reference>
<comment type="caution">
    <text evidence="2">The sequence shown here is derived from an EMBL/GenBank/DDBJ whole genome shotgun (WGS) entry which is preliminary data.</text>
</comment>
<evidence type="ECO:0000313" key="3">
    <source>
        <dbReference type="Proteomes" id="UP001165060"/>
    </source>
</evidence>
<dbReference type="EMBL" id="BRYB01002882">
    <property type="protein sequence ID" value="GMI26976.1"/>
    <property type="molecule type" value="Genomic_DNA"/>
</dbReference>
<accession>A0ABQ6MJC7</accession>
<proteinExistence type="predicted"/>
<feature type="compositionally biased region" description="Low complexity" evidence="1">
    <location>
        <begin position="1"/>
        <end position="38"/>
    </location>
</feature>
<dbReference type="Proteomes" id="UP001165060">
    <property type="component" value="Unassembled WGS sequence"/>
</dbReference>
<sequence length="96" mass="9526">MPTTTSTTTSTYSLRTSPAGAHSLLSSPSGPPLLLQSPEGALHELGRGPGGLLYAVVEAPDGGKVFLGVTVGNELLVVAFADEPSPSPSSSSSSSS</sequence>